<proteinExistence type="predicted"/>
<evidence type="ECO:0000313" key="4">
    <source>
        <dbReference type="EMBL" id="SBS87980.1"/>
    </source>
</evidence>
<keyword evidence="1" id="KW-0175">Coiled coil</keyword>
<protein>
    <submittedName>
        <fullName evidence="4">Uncharacterized protein</fullName>
    </submittedName>
</protein>
<keyword evidence="3" id="KW-0732">Signal</keyword>
<dbReference type="EMBL" id="FLQW01001132">
    <property type="protein sequence ID" value="SBS87980.1"/>
    <property type="molecule type" value="Genomic_DNA"/>
</dbReference>
<feature type="region of interest" description="Disordered" evidence="2">
    <location>
        <begin position="118"/>
        <end position="207"/>
    </location>
</feature>
<dbReference type="AlphaFoldDB" id="A0A1A8W5C5"/>
<name>A0A1A8W5C5_PLAMA</name>
<evidence type="ECO:0000313" key="5">
    <source>
        <dbReference type="Proteomes" id="UP000078597"/>
    </source>
</evidence>
<feature type="signal peptide" evidence="3">
    <location>
        <begin position="1"/>
        <end position="29"/>
    </location>
</feature>
<accession>A0A1A8W5C5</accession>
<evidence type="ECO:0000256" key="3">
    <source>
        <dbReference type="SAM" id="SignalP"/>
    </source>
</evidence>
<gene>
    <name evidence="4" type="ORF">PMALA_021160</name>
</gene>
<organism evidence="4 5">
    <name type="scientific">Plasmodium malariae</name>
    <dbReference type="NCBI Taxonomy" id="5858"/>
    <lineage>
        <taxon>Eukaryota</taxon>
        <taxon>Sar</taxon>
        <taxon>Alveolata</taxon>
        <taxon>Apicomplexa</taxon>
        <taxon>Aconoidasida</taxon>
        <taxon>Haemosporida</taxon>
        <taxon>Plasmodiidae</taxon>
        <taxon>Plasmodium</taxon>
        <taxon>Plasmodium (Plasmodium)</taxon>
    </lineage>
</organism>
<dbReference type="Proteomes" id="UP000078597">
    <property type="component" value="Unassembled WGS sequence"/>
</dbReference>
<feature type="chain" id="PRO_5008380849" evidence="3">
    <location>
        <begin position="30"/>
        <end position="223"/>
    </location>
</feature>
<feature type="compositionally biased region" description="Basic and acidic residues" evidence="2">
    <location>
        <begin position="158"/>
        <end position="171"/>
    </location>
</feature>
<evidence type="ECO:0000256" key="1">
    <source>
        <dbReference type="SAM" id="Coils"/>
    </source>
</evidence>
<reference evidence="5" key="1">
    <citation type="submission" date="2016-05" db="EMBL/GenBank/DDBJ databases">
        <authorList>
            <person name="Naeem Raeece"/>
        </authorList>
    </citation>
    <scope>NUCLEOTIDE SEQUENCE [LARGE SCALE GENOMIC DNA]</scope>
</reference>
<feature type="coiled-coil region" evidence="1">
    <location>
        <begin position="40"/>
        <end position="81"/>
    </location>
</feature>
<sequence>MRTKYTFVPPSFSILLFFFVLCEDQYVNSKVNCYTKNEPIEKLKEKIENLKNNKNKYEKREEKYANKLDHLEQNCERDETSNTNKILINGENEREHNADLFIGQGANSQVELLAQDTTDKTPEEEGAGGKGQEVRRADEQAPEAKGGQETVPVSEKPGASEENKGEEKEPGAVEESEVPVAVAQRVNPDSPAPQDGEKQPQDSGLIPNPLMRLCVYIVFLKTY</sequence>
<evidence type="ECO:0000256" key="2">
    <source>
        <dbReference type="SAM" id="MobiDB-lite"/>
    </source>
</evidence>